<evidence type="ECO:0000256" key="13">
    <source>
        <dbReference type="HAMAP-Rule" id="MF_00034"/>
    </source>
</evidence>
<dbReference type="InterPro" id="IPR036397">
    <property type="entry name" value="RNaseH_sf"/>
</dbReference>
<dbReference type="AlphaFoldDB" id="A0A378Y4Y1"/>
<keyword evidence="4 13" id="KW-0479">Metal-binding</keyword>
<protein>
    <recommendedName>
        <fullName evidence="13 14">Crossover junction endodeoxyribonuclease RuvC</fullName>
        <ecNumber evidence="13 14">3.1.21.10</ecNumber>
    </recommendedName>
    <alternativeName>
        <fullName evidence="13">Holliday junction nuclease RuvC</fullName>
    </alternativeName>
    <alternativeName>
        <fullName evidence="13">Holliday junction resolvase RuvC</fullName>
    </alternativeName>
</protein>
<dbReference type="FunFam" id="3.30.420.10:FF:000002">
    <property type="entry name" value="Crossover junction endodeoxyribonuclease RuvC"/>
    <property type="match status" value="1"/>
</dbReference>
<dbReference type="CDD" id="cd16962">
    <property type="entry name" value="RuvC"/>
    <property type="match status" value="1"/>
</dbReference>
<dbReference type="Proteomes" id="UP000254400">
    <property type="component" value="Unassembled WGS sequence"/>
</dbReference>
<evidence type="ECO:0000313" key="16">
    <source>
        <dbReference type="EMBL" id="SUA71377.1"/>
    </source>
</evidence>
<name>A0A378Y4Y1_PAEPO</name>
<dbReference type="EMBL" id="UGSC01000001">
    <property type="protein sequence ID" value="SUA71377.1"/>
    <property type="molecule type" value="Genomic_DNA"/>
</dbReference>
<proteinExistence type="inferred from homology"/>
<comment type="catalytic activity">
    <reaction evidence="12 13">
        <text>Endonucleolytic cleavage at a junction such as a reciprocal single-stranded crossover between two homologous DNA duplexes (Holliday junction).</text>
        <dbReference type="EC" id="3.1.21.10"/>
    </reaction>
</comment>
<evidence type="ECO:0000256" key="1">
    <source>
        <dbReference type="ARBA" id="ARBA00009518"/>
    </source>
</evidence>
<dbReference type="PROSITE" id="PS01321">
    <property type="entry name" value="RUVC"/>
    <property type="match status" value="1"/>
</dbReference>
<evidence type="ECO:0000256" key="11">
    <source>
        <dbReference type="ARBA" id="ARBA00023204"/>
    </source>
</evidence>
<gene>
    <name evidence="13 16" type="primary">ruvC</name>
    <name evidence="16" type="ORF">NCTC10343_04265</name>
</gene>
<feature type="binding site" evidence="13">
    <location>
        <position position="218"/>
    </location>
    <ligand>
        <name>Mg(2+)</name>
        <dbReference type="ChEBI" id="CHEBI:18420"/>
        <label>1</label>
    </ligand>
</feature>
<dbReference type="GO" id="GO:0008821">
    <property type="term" value="F:crossover junction DNA endonuclease activity"/>
    <property type="evidence" value="ECO:0007669"/>
    <property type="project" value="UniProtKB-UniRule"/>
</dbReference>
<dbReference type="HAMAP" id="MF_00034">
    <property type="entry name" value="RuvC"/>
    <property type="match status" value="1"/>
</dbReference>
<dbReference type="NCBIfam" id="TIGR00228">
    <property type="entry name" value="ruvC"/>
    <property type="match status" value="1"/>
</dbReference>
<feature type="active site" evidence="13">
    <location>
        <position position="218"/>
    </location>
</feature>
<evidence type="ECO:0000256" key="14">
    <source>
        <dbReference type="NCBIfam" id="TIGR00228"/>
    </source>
</evidence>
<keyword evidence="15" id="KW-0472">Membrane</keyword>
<keyword evidence="15" id="KW-0812">Transmembrane</keyword>
<comment type="similarity">
    <text evidence="1 13">Belongs to the RuvC family.</text>
</comment>
<evidence type="ECO:0000256" key="6">
    <source>
        <dbReference type="ARBA" id="ARBA00022763"/>
    </source>
</evidence>
<dbReference type="InterPro" id="IPR002176">
    <property type="entry name" value="X-over_junc_endoDNase_RuvC"/>
</dbReference>
<dbReference type="GO" id="GO:0048476">
    <property type="term" value="C:Holliday junction resolvase complex"/>
    <property type="evidence" value="ECO:0007669"/>
    <property type="project" value="UniProtKB-UniRule"/>
</dbReference>
<comment type="cofactor">
    <cofactor evidence="13">
        <name>Mg(2+)</name>
        <dbReference type="ChEBI" id="CHEBI:18420"/>
    </cofactor>
    <text evidence="13">Binds 2 Mg(2+) ion per subunit.</text>
</comment>
<comment type="function">
    <text evidence="13">The RuvA-RuvB-RuvC complex processes Holliday junction (HJ) DNA during genetic recombination and DNA repair. Endonuclease that resolves HJ intermediates. Cleaves cruciform DNA by making single-stranded nicks across the HJ at symmetrical positions within the homologous arms, yielding a 5'-phosphate and a 3'-hydroxyl group; requires a central core of homology in the junction. The consensus cleavage sequence is 5'-(A/T)TT(C/G)-3'. Cleavage occurs on the 3'-side of the TT dinucleotide at the point of strand exchange. HJ branch migration catalyzed by RuvA-RuvB allows RuvC to scan DNA until it finds its consensus sequence, where it cleaves and resolves the cruciform DNA.</text>
</comment>
<dbReference type="GO" id="GO:0006310">
    <property type="term" value="P:DNA recombination"/>
    <property type="evidence" value="ECO:0007669"/>
    <property type="project" value="UniProtKB-UniRule"/>
</dbReference>
<dbReference type="GO" id="GO:0000287">
    <property type="term" value="F:magnesium ion binding"/>
    <property type="evidence" value="ECO:0007669"/>
    <property type="project" value="UniProtKB-UniRule"/>
</dbReference>
<keyword evidence="8 13" id="KW-0460">Magnesium</keyword>
<keyword evidence="7 13" id="KW-0378">Hydrolase</keyword>
<dbReference type="PANTHER" id="PTHR30194:SF3">
    <property type="entry name" value="CROSSOVER JUNCTION ENDODEOXYRIBONUCLEASE RUVC"/>
    <property type="match status" value="1"/>
</dbReference>
<evidence type="ECO:0000256" key="8">
    <source>
        <dbReference type="ARBA" id="ARBA00022842"/>
    </source>
</evidence>
<evidence type="ECO:0000256" key="10">
    <source>
        <dbReference type="ARBA" id="ARBA00023172"/>
    </source>
</evidence>
<keyword evidence="3 13" id="KW-0540">Nuclease</keyword>
<dbReference type="GO" id="GO:0005737">
    <property type="term" value="C:cytoplasm"/>
    <property type="evidence" value="ECO:0007669"/>
    <property type="project" value="UniProtKB-SubCell"/>
</dbReference>
<keyword evidence="9 13" id="KW-0238">DNA-binding</keyword>
<evidence type="ECO:0000256" key="15">
    <source>
        <dbReference type="SAM" id="Phobius"/>
    </source>
</evidence>
<dbReference type="EC" id="3.1.21.10" evidence="13 14"/>
<feature type="transmembrane region" description="Helical" evidence="15">
    <location>
        <begin position="15"/>
        <end position="34"/>
    </location>
</feature>
<evidence type="ECO:0000256" key="2">
    <source>
        <dbReference type="ARBA" id="ARBA00022490"/>
    </source>
</evidence>
<evidence type="ECO:0000256" key="5">
    <source>
        <dbReference type="ARBA" id="ARBA00022759"/>
    </source>
</evidence>
<evidence type="ECO:0000256" key="4">
    <source>
        <dbReference type="ARBA" id="ARBA00022723"/>
    </source>
</evidence>
<keyword evidence="5 13" id="KW-0255">Endonuclease</keyword>
<keyword evidence="2 13" id="KW-0963">Cytoplasm</keyword>
<dbReference type="PANTHER" id="PTHR30194">
    <property type="entry name" value="CROSSOVER JUNCTION ENDODEOXYRIBONUCLEASE RUVC"/>
    <property type="match status" value="1"/>
</dbReference>
<evidence type="ECO:0000256" key="3">
    <source>
        <dbReference type="ARBA" id="ARBA00022722"/>
    </source>
</evidence>
<comment type="subunit">
    <text evidence="13">Homodimer which binds Holliday junction (HJ) DNA. The HJ becomes 2-fold symmetrical on binding to RuvC with unstacked arms; it has a different conformation from HJ DNA in complex with RuvA. In the full resolvosome a probable DNA-RuvA(4)-RuvB(12)-RuvC(2) complex forms which resolves the HJ.</text>
</comment>
<organism evidence="16 17">
    <name type="scientific">Paenibacillus polymyxa</name>
    <name type="common">Bacillus polymyxa</name>
    <dbReference type="NCBI Taxonomy" id="1406"/>
    <lineage>
        <taxon>Bacteria</taxon>
        <taxon>Bacillati</taxon>
        <taxon>Bacillota</taxon>
        <taxon>Bacilli</taxon>
        <taxon>Bacillales</taxon>
        <taxon>Paenibacillaceae</taxon>
        <taxon>Paenibacillus</taxon>
    </lineage>
</organism>
<feature type="active site" evidence="13">
    <location>
        <position position="85"/>
    </location>
</feature>
<dbReference type="NCBIfam" id="NF000711">
    <property type="entry name" value="PRK00039.2-1"/>
    <property type="match status" value="1"/>
</dbReference>
<accession>A0A378Y4Y1</accession>
<dbReference type="InterPro" id="IPR020563">
    <property type="entry name" value="X-over_junc_endoDNase_Mg_BS"/>
</dbReference>
<evidence type="ECO:0000313" key="17">
    <source>
        <dbReference type="Proteomes" id="UP000254400"/>
    </source>
</evidence>
<keyword evidence="10 13" id="KW-0233">DNA recombination</keyword>
<sequence length="245" mass="27537">MITPSTETLGFAHEVRFVASLFMFSLMVKLFPLLDTKFCYNEKNDTYVRFIWDLVMYIDDSAGCWLVTSCLSDRGEIFLRFLGIDPGIAIVGFGFVDKVGSKVVPVQYGCIQTEAHTPEEDRLLHVYEGMLQLIDKYKPDAVALEKLFFNRNVTTAMSVSQARGVLVLAAKQRNLPIGEYTPMQVKQAIVGYGKAEKKQVQEMVRMFLKLQAVPKPDDVADALAVAICHAHSYGLNSKLNEVLRK</sequence>
<dbReference type="Gene3D" id="3.30.420.10">
    <property type="entry name" value="Ribonuclease H-like superfamily/Ribonuclease H"/>
    <property type="match status" value="1"/>
</dbReference>
<evidence type="ECO:0000256" key="12">
    <source>
        <dbReference type="ARBA" id="ARBA00029354"/>
    </source>
</evidence>
<comment type="subcellular location">
    <subcellularLocation>
        <location evidence="13">Cytoplasm</location>
    </subcellularLocation>
</comment>
<feature type="active site" evidence="13">
    <location>
        <position position="145"/>
    </location>
</feature>
<dbReference type="InterPro" id="IPR012337">
    <property type="entry name" value="RNaseH-like_sf"/>
</dbReference>
<keyword evidence="11 13" id="KW-0234">DNA repair</keyword>
<keyword evidence="6 13" id="KW-0227">DNA damage</keyword>
<reference evidence="16 17" key="1">
    <citation type="submission" date="2018-06" db="EMBL/GenBank/DDBJ databases">
        <authorList>
            <consortium name="Pathogen Informatics"/>
            <person name="Doyle S."/>
        </authorList>
    </citation>
    <scope>NUCLEOTIDE SEQUENCE [LARGE SCALE GENOMIC DNA]</scope>
    <source>
        <strain evidence="16 17">NCTC10343</strain>
    </source>
</reference>
<evidence type="ECO:0000256" key="7">
    <source>
        <dbReference type="ARBA" id="ARBA00022801"/>
    </source>
</evidence>
<dbReference type="Pfam" id="PF02075">
    <property type="entry name" value="RuvC"/>
    <property type="match status" value="1"/>
</dbReference>
<dbReference type="SUPFAM" id="SSF53098">
    <property type="entry name" value="Ribonuclease H-like"/>
    <property type="match status" value="1"/>
</dbReference>
<dbReference type="PRINTS" id="PR00696">
    <property type="entry name" value="RSOLVASERUVC"/>
</dbReference>
<evidence type="ECO:0000256" key="9">
    <source>
        <dbReference type="ARBA" id="ARBA00023125"/>
    </source>
</evidence>
<dbReference type="GO" id="GO:0006281">
    <property type="term" value="P:DNA repair"/>
    <property type="evidence" value="ECO:0007669"/>
    <property type="project" value="UniProtKB-UniRule"/>
</dbReference>
<keyword evidence="15" id="KW-1133">Transmembrane helix</keyword>
<dbReference type="GO" id="GO:0003677">
    <property type="term" value="F:DNA binding"/>
    <property type="evidence" value="ECO:0007669"/>
    <property type="project" value="UniProtKB-KW"/>
</dbReference>
<feature type="binding site" evidence="13">
    <location>
        <position position="85"/>
    </location>
    <ligand>
        <name>Mg(2+)</name>
        <dbReference type="ChEBI" id="CHEBI:18420"/>
        <label>1</label>
    </ligand>
</feature>
<feature type="binding site" evidence="13">
    <location>
        <position position="145"/>
    </location>
    <ligand>
        <name>Mg(2+)</name>
        <dbReference type="ChEBI" id="CHEBI:18420"/>
        <label>2</label>
    </ligand>
</feature>